<dbReference type="Pfam" id="PF02838">
    <property type="entry name" value="Glyco_hydro_20b"/>
    <property type="match status" value="1"/>
</dbReference>
<dbReference type="GO" id="GO:0030203">
    <property type="term" value="P:glycosaminoglycan metabolic process"/>
    <property type="evidence" value="ECO:0007669"/>
    <property type="project" value="TreeGrafter"/>
</dbReference>
<dbReference type="Pfam" id="PF13290">
    <property type="entry name" value="CHB_HEX_C_1"/>
    <property type="match status" value="1"/>
</dbReference>
<gene>
    <name evidence="10" type="ORF">CLV25_12116</name>
</gene>
<dbReference type="PANTHER" id="PTHR22600:SF57">
    <property type="entry name" value="BETA-N-ACETYLHEXOSAMINIDASE"/>
    <property type="match status" value="1"/>
</dbReference>
<dbReference type="SUPFAM" id="SSF49785">
    <property type="entry name" value="Galactose-binding domain-like"/>
    <property type="match status" value="1"/>
</dbReference>
<organism evidence="10 11">
    <name type="scientific">Acetobacteroides hydrogenigenes</name>
    <dbReference type="NCBI Taxonomy" id="979970"/>
    <lineage>
        <taxon>Bacteria</taxon>
        <taxon>Pseudomonadati</taxon>
        <taxon>Bacteroidota</taxon>
        <taxon>Bacteroidia</taxon>
        <taxon>Bacteroidales</taxon>
        <taxon>Rikenellaceae</taxon>
        <taxon>Acetobacteroides</taxon>
    </lineage>
</organism>
<dbReference type="SUPFAM" id="SSF51445">
    <property type="entry name" value="(Trans)glycosidases"/>
    <property type="match status" value="1"/>
</dbReference>
<comment type="similarity">
    <text evidence="2">Belongs to the glycosyl hydrolase 20 family.</text>
</comment>
<evidence type="ECO:0000256" key="5">
    <source>
        <dbReference type="ARBA" id="ARBA00023295"/>
    </source>
</evidence>
<accession>A0A4R2E3Z2</accession>
<dbReference type="Gene3D" id="2.60.120.260">
    <property type="entry name" value="Galactose-binding domain-like"/>
    <property type="match status" value="1"/>
</dbReference>
<dbReference type="EC" id="3.2.1.52" evidence="3"/>
<dbReference type="SUPFAM" id="SSF55545">
    <property type="entry name" value="beta-N-acetylhexosaminidase-like domain"/>
    <property type="match status" value="1"/>
</dbReference>
<feature type="domain" description="GH29D-like beta-sandwich" evidence="9">
    <location>
        <begin position="552"/>
        <end position="610"/>
    </location>
</feature>
<dbReference type="CDD" id="cd06563">
    <property type="entry name" value="GH20_chitobiase-like"/>
    <property type="match status" value="1"/>
</dbReference>
<dbReference type="PANTHER" id="PTHR22600">
    <property type="entry name" value="BETA-HEXOSAMINIDASE"/>
    <property type="match status" value="1"/>
</dbReference>
<dbReference type="InterPro" id="IPR015882">
    <property type="entry name" value="HEX_bac_N"/>
</dbReference>
<evidence type="ECO:0000259" key="9">
    <source>
        <dbReference type="Pfam" id="PF13290"/>
    </source>
</evidence>
<dbReference type="Proteomes" id="UP000294830">
    <property type="component" value="Unassembled WGS sequence"/>
</dbReference>
<keyword evidence="4" id="KW-0378">Hydrolase</keyword>
<feature type="domain" description="Beta-hexosaminidase bacterial type N-terminal" evidence="8">
    <location>
        <begin position="40"/>
        <end position="169"/>
    </location>
</feature>
<dbReference type="RefSeq" id="WP_131840524.1">
    <property type="nucleotide sequence ID" value="NZ_SLWB01000021.1"/>
</dbReference>
<dbReference type="Gene3D" id="3.20.20.80">
    <property type="entry name" value="Glycosidases"/>
    <property type="match status" value="1"/>
</dbReference>
<dbReference type="EMBL" id="SLWB01000021">
    <property type="protein sequence ID" value="TCN62057.1"/>
    <property type="molecule type" value="Genomic_DNA"/>
</dbReference>
<protein>
    <recommendedName>
        <fullName evidence="3">beta-N-acetylhexosaminidase</fullName>
        <ecNumber evidence="3">3.2.1.52</ecNumber>
    </recommendedName>
</protein>
<comment type="catalytic activity">
    <reaction evidence="1">
        <text>Hydrolysis of terminal non-reducing N-acetyl-D-hexosamine residues in N-acetyl-beta-D-hexosaminides.</text>
        <dbReference type="EC" id="3.2.1.52"/>
    </reaction>
</comment>
<feature type="domain" description="Glycoside hydrolase family 20 catalytic" evidence="7">
    <location>
        <begin position="172"/>
        <end position="516"/>
    </location>
</feature>
<dbReference type="PRINTS" id="PR00738">
    <property type="entry name" value="GLHYDRLASE20"/>
</dbReference>
<dbReference type="InterPro" id="IPR059177">
    <property type="entry name" value="GH29D-like_dom"/>
</dbReference>
<evidence type="ECO:0000256" key="1">
    <source>
        <dbReference type="ARBA" id="ARBA00001231"/>
    </source>
</evidence>
<dbReference type="InterPro" id="IPR008979">
    <property type="entry name" value="Galactose-bd-like_sf"/>
</dbReference>
<reference evidence="10 11" key="1">
    <citation type="submission" date="2019-03" db="EMBL/GenBank/DDBJ databases">
        <title>Genomic Encyclopedia of Archaeal and Bacterial Type Strains, Phase II (KMG-II): from individual species to whole genera.</title>
        <authorList>
            <person name="Goeker M."/>
        </authorList>
    </citation>
    <scope>NUCLEOTIDE SEQUENCE [LARGE SCALE GENOMIC DNA]</scope>
    <source>
        <strain evidence="10 11">RL-C</strain>
    </source>
</reference>
<evidence type="ECO:0000259" key="8">
    <source>
        <dbReference type="Pfam" id="PF02838"/>
    </source>
</evidence>
<name>A0A4R2E3Z2_9BACT</name>
<proteinExistence type="inferred from homology"/>
<evidence type="ECO:0000256" key="3">
    <source>
        <dbReference type="ARBA" id="ARBA00012663"/>
    </source>
</evidence>
<evidence type="ECO:0000256" key="4">
    <source>
        <dbReference type="ARBA" id="ARBA00022801"/>
    </source>
</evidence>
<dbReference type="AlphaFoldDB" id="A0A4R2E3Z2"/>
<dbReference type="Gene3D" id="3.30.379.10">
    <property type="entry name" value="Chitobiase/beta-hexosaminidase domain 2-like"/>
    <property type="match status" value="1"/>
</dbReference>
<comment type="caution">
    <text evidence="10">The sequence shown here is derived from an EMBL/GenBank/DDBJ whole genome shotgun (WGS) entry which is preliminary data.</text>
</comment>
<evidence type="ECO:0000313" key="11">
    <source>
        <dbReference type="Proteomes" id="UP000294830"/>
    </source>
</evidence>
<feature type="active site" description="Proton donor" evidence="6">
    <location>
        <position position="345"/>
    </location>
</feature>
<dbReference type="InterPro" id="IPR015883">
    <property type="entry name" value="Glyco_hydro_20_cat"/>
</dbReference>
<dbReference type="InterPro" id="IPR029018">
    <property type="entry name" value="Hex-like_dom2"/>
</dbReference>
<dbReference type="OrthoDB" id="1090159at2"/>
<dbReference type="InterPro" id="IPR017853">
    <property type="entry name" value="GH"/>
</dbReference>
<evidence type="ECO:0000256" key="6">
    <source>
        <dbReference type="PIRSR" id="PIRSR625705-1"/>
    </source>
</evidence>
<evidence type="ECO:0000313" key="10">
    <source>
        <dbReference type="EMBL" id="TCN62057.1"/>
    </source>
</evidence>
<keyword evidence="11" id="KW-1185">Reference proteome</keyword>
<evidence type="ECO:0000256" key="2">
    <source>
        <dbReference type="ARBA" id="ARBA00006285"/>
    </source>
</evidence>
<evidence type="ECO:0000259" key="7">
    <source>
        <dbReference type="Pfam" id="PF00728"/>
    </source>
</evidence>
<dbReference type="Pfam" id="PF00728">
    <property type="entry name" value="Glyco_hydro_20"/>
    <property type="match status" value="1"/>
</dbReference>
<sequence>MNKIERNHSSFLKRWGITAGACAIMLLAGGGIVKAQPQKALIPLPVSAAYGTESFTINEKTTIFCTKEVKEEAKKLQKMLKPATGYSLKLTSKDKGNSIRLSINKGIGLPAEGYQLHADSKGISITGADAAGLYWGCQTLRQLLPAQIYQNSKQNNIVWSVDQADIKDYPRFGWRGMMLDCSRQFFSADFVKQYIDWLSAHKINIFHWHLTDDQGWRIEIKKYPLLTQKGAWRGPNEVLQPSFGSGDNRYGGYYTQKEIKEIVRYAAERHVNILPEVDIPGHSRAVTASYPETLCQSGDTSRSVQGEKQNVWCAGREENFKMLDDIFGEVAKLFPFAYIHIGGDEVNKNYWSSCQRDQQLMKEMGMTSVDQIQNYFIKRVQTIITQKGKKMLGWNEILEGGKLDSETGVMAWTGVDAGIEAAQKGHPVIMLPGSYCYFDMSQARGERGHWWAGIVSLERVYSFDPLNNQQLSAEENSRIFGVQAALWSEYLDRPARYVEYQSYPRICAIAEVGWTPQAQRQWADFNQRVTSNHFHRLANMDIKFRVPTATATFSKGEVTIAEPYTGATIRYTTDASEPTSTSTLYAQPFKCPSPELLRTKVYFNDTLSSNTVAGAEPQPFASWDASTIGTEWKTVEYPLTDVLYSNGYWQLELRPTKGTKAVEVRNAAIVRNSEIVAIDEHLATAGGKNGRPYYHFAIDNFSSQDTYKLRMEVHAKDSIDSYGSLILRKSEYTEPKVSVTTNLKVNESKSPLTNLTDWNRSTTFTSVEAPKDGDYITFELKEPIFISRLEVRTGIPQTSRYSLNNGALEISENGTDFTNVSGFTYGTGSATIGKKVKSIRIRVIGKHLDSFLTVQDLMLW</sequence>
<keyword evidence="5" id="KW-0326">Glycosidase</keyword>
<dbReference type="GO" id="GO:0004563">
    <property type="term" value="F:beta-N-acetylhexosaminidase activity"/>
    <property type="evidence" value="ECO:0007669"/>
    <property type="project" value="UniProtKB-EC"/>
</dbReference>
<dbReference type="InterPro" id="IPR025705">
    <property type="entry name" value="Beta_hexosaminidase_sua/sub"/>
</dbReference>
<dbReference type="GO" id="GO:0005975">
    <property type="term" value="P:carbohydrate metabolic process"/>
    <property type="evidence" value="ECO:0007669"/>
    <property type="project" value="InterPro"/>
</dbReference>
<dbReference type="GO" id="GO:0016020">
    <property type="term" value="C:membrane"/>
    <property type="evidence" value="ECO:0007669"/>
    <property type="project" value="TreeGrafter"/>
</dbReference>